<dbReference type="SMART" id="SM00448">
    <property type="entry name" value="REC"/>
    <property type="match status" value="1"/>
</dbReference>
<feature type="modified residue" description="4-aspartylphosphate" evidence="2">
    <location>
        <position position="74"/>
    </location>
</feature>
<dbReference type="RefSeq" id="WP_167230147.1">
    <property type="nucleotide sequence ID" value="NZ_VUYU01000026.1"/>
</dbReference>
<evidence type="ECO:0000313" key="6">
    <source>
        <dbReference type="Proteomes" id="UP000785613"/>
    </source>
</evidence>
<dbReference type="PROSITE" id="PS50110">
    <property type="entry name" value="RESPONSE_REGULATORY"/>
    <property type="match status" value="1"/>
</dbReference>
<evidence type="ECO:0000256" key="2">
    <source>
        <dbReference type="PROSITE-ProRule" id="PRU00169"/>
    </source>
</evidence>
<sequence length="167" mass="17285">MDEPVTQATPPRIRVLLLDDDHFMLELLTDMLADLGNSGGAGGGVAAFEVRTESDARRALASLALDPPALLICDLSMPDMDGIEFMQAAAAAGFGGGVMLLSGMDSGVRKAAERLARAHGLNVLGAFKKPISALELQAALGPLRGPAQDPNAPGHENLYNPSPVSGK</sequence>
<protein>
    <submittedName>
        <fullName evidence="5">Response regulator</fullName>
    </submittedName>
</protein>
<dbReference type="InterPro" id="IPR050595">
    <property type="entry name" value="Bact_response_regulator"/>
</dbReference>
<dbReference type="InterPro" id="IPR001789">
    <property type="entry name" value="Sig_transdc_resp-reg_receiver"/>
</dbReference>
<dbReference type="PANTHER" id="PTHR44591:SF3">
    <property type="entry name" value="RESPONSE REGULATORY DOMAIN-CONTAINING PROTEIN"/>
    <property type="match status" value="1"/>
</dbReference>
<dbReference type="Pfam" id="PF00072">
    <property type="entry name" value="Response_reg"/>
    <property type="match status" value="1"/>
</dbReference>
<gene>
    <name evidence="5" type="ORF">F0185_27335</name>
</gene>
<proteinExistence type="predicted"/>
<dbReference type="Gene3D" id="3.40.50.2300">
    <property type="match status" value="1"/>
</dbReference>
<feature type="domain" description="Response regulatory" evidence="4">
    <location>
        <begin position="14"/>
        <end position="144"/>
    </location>
</feature>
<feature type="region of interest" description="Disordered" evidence="3">
    <location>
        <begin position="142"/>
        <end position="167"/>
    </location>
</feature>
<organism evidence="5 6">
    <name type="scientific">Massilia rubra</name>
    <dbReference type="NCBI Taxonomy" id="2607910"/>
    <lineage>
        <taxon>Bacteria</taxon>
        <taxon>Pseudomonadati</taxon>
        <taxon>Pseudomonadota</taxon>
        <taxon>Betaproteobacteria</taxon>
        <taxon>Burkholderiales</taxon>
        <taxon>Oxalobacteraceae</taxon>
        <taxon>Telluria group</taxon>
        <taxon>Massilia</taxon>
    </lineage>
</organism>
<keyword evidence="1 2" id="KW-0597">Phosphoprotein</keyword>
<dbReference type="Proteomes" id="UP000785613">
    <property type="component" value="Unassembled WGS sequence"/>
</dbReference>
<evidence type="ECO:0000259" key="4">
    <source>
        <dbReference type="PROSITE" id="PS50110"/>
    </source>
</evidence>
<comment type="caution">
    <text evidence="5">The sequence shown here is derived from an EMBL/GenBank/DDBJ whole genome shotgun (WGS) entry which is preliminary data.</text>
</comment>
<keyword evidence="6" id="KW-1185">Reference proteome</keyword>
<dbReference type="EMBL" id="VUYU01000026">
    <property type="protein sequence ID" value="NHZ37282.1"/>
    <property type="molecule type" value="Genomic_DNA"/>
</dbReference>
<dbReference type="PANTHER" id="PTHR44591">
    <property type="entry name" value="STRESS RESPONSE REGULATOR PROTEIN 1"/>
    <property type="match status" value="1"/>
</dbReference>
<evidence type="ECO:0000256" key="3">
    <source>
        <dbReference type="SAM" id="MobiDB-lite"/>
    </source>
</evidence>
<dbReference type="InterPro" id="IPR011006">
    <property type="entry name" value="CheY-like_superfamily"/>
</dbReference>
<reference evidence="5 6" key="1">
    <citation type="submission" date="2019-09" db="EMBL/GenBank/DDBJ databases">
        <title>Taxonomy of Antarctic Massilia spp.: description of Massilia rubra sp. nov., Massilia aquatica sp. nov., Massilia mucilaginosa sp. nov., Massilia frigida sp. nov. isolated from streams, lakes and regoliths.</title>
        <authorList>
            <person name="Holochova P."/>
            <person name="Sedlacek I."/>
            <person name="Kralova S."/>
            <person name="Maslanova I."/>
            <person name="Busse H.-J."/>
            <person name="Stankova E."/>
            <person name="Vrbovska V."/>
            <person name="Kovarovic V."/>
            <person name="Bartak M."/>
            <person name="Svec P."/>
            <person name="Pantucek R."/>
        </authorList>
    </citation>
    <scope>NUCLEOTIDE SEQUENCE [LARGE SCALE GENOMIC DNA]</scope>
    <source>
        <strain evidence="5 6">CCM 8692</strain>
    </source>
</reference>
<evidence type="ECO:0000313" key="5">
    <source>
        <dbReference type="EMBL" id="NHZ37282.1"/>
    </source>
</evidence>
<name>A0ABX0LZE1_9BURK</name>
<evidence type="ECO:0000256" key="1">
    <source>
        <dbReference type="ARBA" id="ARBA00022553"/>
    </source>
</evidence>
<accession>A0ABX0LZE1</accession>
<dbReference type="SUPFAM" id="SSF52172">
    <property type="entry name" value="CheY-like"/>
    <property type="match status" value="1"/>
</dbReference>